<feature type="region of interest" description="Disordered" evidence="5">
    <location>
        <begin position="43"/>
        <end position="62"/>
    </location>
</feature>
<reference evidence="8 9" key="1">
    <citation type="submission" date="2024-09" db="EMBL/GenBank/DDBJ databases">
        <title>Chromosome-scale assembly of Riccia sorocarpa.</title>
        <authorList>
            <person name="Paukszto L."/>
        </authorList>
    </citation>
    <scope>NUCLEOTIDE SEQUENCE [LARGE SCALE GENOMIC DNA]</scope>
    <source>
        <strain evidence="8">LP-2024</strain>
        <tissue evidence="8">Aerial parts of the thallus</tissue>
    </source>
</reference>
<feature type="region of interest" description="Disordered" evidence="5">
    <location>
        <begin position="764"/>
        <end position="985"/>
    </location>
</feature>
<proteinExistence type="predicted"/>
<evidence type="ECO:0000259" key="6">
    <source>
        <dbReference type="PROSITE" id="PS50090"/>
    </source>
</evidence>
<feature type="compositionally biased region" description="Low complexity" evidence="5">
    <location>
        <begin position="1235"/>
        <end position="1245"/>
    </location>
</feature>
<evidence type="ECO:0000256" key="4">
    <source>
        <dbReference type="ARBA" id="ARBA00023242"/>
    </source>
</evidence>
<sequence>MHKHTGNESDEEDDADIGIGEDFRSHLDALKRACLLNIGQDSFGTAEAGSAPGTPSSVLEEDDELLFETIQKKYSRSLNSEKELLKQKRVITVSDDEDDDEDDEEILRSVEKLYGAKESPELLEKKDTEHEPADFPEVETRSPEHVVPEEISNEDENSEEAVRPQRDLRNAVSTLLPSDWNNEEDPEFASTPSTAIISFDPHKQHANLLSSAEFEKLDVDGKTKILTEALQKNQAFQERMMSIASRLELRKGQNVEMQRRVKTLVEFEKYCKRRYAGFFTDQDNPSLKLFSVRGEKREASEKNEYSSGPPDNPDVEVYRKLKQKAMFASTNRKWSGDERKELAKGVKQQVYEVLVCKVMDGISNGDLTGDNALEDALNELRSKELTPQDMRDAIEGVNWDEIARVYVVNRTAEECRTRWLNHEDPLVNKTPWTKIEDKKLLSIAQRQDNTGWEKIAQELGTRRTPAECLTRYQRSLNASIMRSIWTPEEDAQLRAAVEELGESDWSAVAACLEGRNNSQCLMRWYKVLHPARNRKGRWSVEEDKRLKWAVSVYGAKKWKQIAEHVPGRTDIQCRERWCNVLDPEIKVDVWTEEEDNTLRESVARHGPHRWAAISADLKCRTDKQCWRRWKILFPEHQSDYRKNVFIQRNALVKNFQGRKKERPKLGPQDFVSKVEDFPIPAKKTTKTATKRPSKKQNTGKAGGEKSAVTRASTNASNQRDPNRSVEGSPQEAPVDEDDFFSAVSDPKQRRLARIHKLKLARASQRMASFARTATSGGAPPNVSTSDDNEREQGTDLPSGTEVPTDKSRKRRSSKSSLAQSKATKRRRIDGATTSGLEIDSTDNEPVHQESQVPVPAGTGPLVGALTSSTENVPPEEVIDDDAFKSLTVRGKSRKRRRTLPTPAETGPLIEGETACADNVPTEEVTNADTLESVRGKSRKRTQTAVSDDQVHPKKRGRPIKSRSRSLHSADSELQPMPPEPEVFQPGPGVLALVDLISAVNDFCQYSSHVYEENEPRRLETSASPVSGMSNTPVALDTENISGGLGTTAPRPSSEILLDRYPESGQTGGLPTVAGGHVLAIGGSRGSCNTADSNVRRQVILSDTVSRSVTESQPDRVMTARAAEENAQNPRSTLSAEDEEVQAATQAVLSWPFFYGVQQLMHKATEFLDAKPARRKPAAVSATRRKEKSLDLNVPSQPAESEHPVTADIPPAPKRAMRGQVRAKGMKRSARRGSDLDCLPSDPPDSTRSAAVVASAE</sequence>
<dbReference type="PANTHER" id="PTHR46621:SF1">
    <property type="entry name" value="SNRNA-ACTIVATING PROTEIN COMPLEX SUBUNIT 4"/>
    <property type="match status" value="1"/>
</dbReference>
<feature type="domain" description="Myb-like" evidence="6">
    <location>
        <begin position="333"/>
        <end position="423"/>
    </location>
</feature>
<feature type="domain" description="HTH myb-type" evidence="7">
    <location>
        <begin position="534"/>
        <end position="585"/>
    </location>
</feature>
<evidence type="ECO:0000259" key="7">
    <source>
        <dbReference type="PROSITE" id="PS51294"/>
    </source>
</evidence>
<dbReference type="EMBL" id="JBJQOH010000006">
    <property type="protein sequence ID" value="KAL3684867.1"/>
    <property type="molecule type" value="Genomic_DNA"/>
</dbReference>
<feature type="domain" description="HTH myb-type" evidence="7">
    <location>
        <begin position="590"/>
        <end position="637"/>
    </location>
</feature>
<feature type="compositionally biased region" description="Basic residues" evidence="5">
    <location>
        <begin position="952"/>
        <end position="965"/>
    </location>
</feature>
<evidence type="ECO:0000256" key="2">
    <source>
        <dbReference type="ARBA" id="ARBA00023125"/>
    </source>
</evidence>
<feature type="compositionally biased region" description="Polar residues" evidence="5">
    <location>
        <begin position="1125"/>
        <end position="1134"/>
    </location>
</feature>
<dbReference type="SUPFAM" id="SSF46689">
    <property type="entry name" value="Homeodomain-like"/>
    <property type="match status" value="4"/>
</dbReference>
<feature type="domain" description="Myb-like" evidence="6">
    <location>
        <begin position="477"/>
        <end position="528"/>
    </location>
</feature>
<dbReference type="InterPro" id="IPR051575">
    <property type="entry name" value="Myb-like_DNA-bd"/>
</dbReference>
<evidence type="ECO:0000256" key="5">
    <source>
        <dbReference type="SAM" id="MobiDB-lite"/>
    </source>
</evidence>
<dbReference type="InterPro" id="IPR009057">
    <property type="entry name" value="Homeodomain-like_sf"/>
</dbReference>
<keyword evidence="9" id="KW-1185">Reference proteome</keyword>
<feature type="compositionally biased region" description="Basic residues" evidence="5">
    <location>
        <begin position="683"/>
        <end position="694"/>
    </location>
</feature>
<gene>
    <name evidence="8" type="ORF">R1sor_002889</name>
</gene>
<organism evidence="8 9">
    <name type="scientific">Riccia sorocarpa</name>
    <dbReference type="NCBI Taxonomy" id="122646"/>
    <lineage>
        <taxon>Eukaryota</taxon>
        <taxon>Viridiplantae</taxon>
        <taxon>Streptophyta</taxon>
        <taxon>Embryophyta</taxon>
        <taxon>Marchantiophyta</taxon>
        <taxon>Marchantiopsida</taxon>
        <taxon>Marchantiidae</taxon>
        <taxon>Marchantiales</taxon>
        <taxon>Ricciaceae</taxon>
        <taxon>Riccia</taxon>
    </lineage>
</organism>
<feature type="compositionally biased region" description="Polar residues" evidence="5">
    <location>
        <begin position="709"/>
        <end position="719"/>
    </location>
</feature>
<feature type="compositionally biased region" description="Basic and acidic residues" evidence="5">
    <location>
        <begin position="118"/>
        <end position="148"/>
    </location>
</feature>
<dbReference type="Pfam" id="PF00249">
    <property type="entry name" value="Myb_DNA-binding"/>
    <property type="match status" value="4"/>
</dbReference>
<feature type="region of interest" description="Disordered" evidence="5">
    <location>
        <begin position="657"/>
        <end position="749"/>
    </location>
</feature>
<protein>
    <submittedName>
        <fullName evidence="8">Uncharacterized protein</fullName>
    </submittedName>
</protein>
<evidence type="ECO:0000313" key="9">
    <source>
        <dbReference type="Proteomes" id="UP001633002"/>
    </source>
</evidence>
<feature type="compositionally biased region" description="Polar residues" evidence="5">
    <location>
        <begin position="771"/>
        <end position="785"/>
    </location>
</feature>
<feature type="domain" description="HTH myb-type" evidence="7">
    <location>
        <begin position="396"/>
        <end position="427"/>
    </location>
</feature>
<dbReference type="InterPro" id="IPR017930">
    <property type="entry name" value="Myb_dom"/>
</dbReference>
<dbReference type="CDD" id="cd00167">
    <property type="entry name" value="SANT"/>
    <property type="match status" value="4"/>
</dbReference>
<dbReference type="AlphaFoldDB" id="A0ABD3H2Q7"/>
<keyword evidence="3" id="KW-0804">Transcription</keyword>
<dbReference type="PROSITE" id="PS51294">
    <property type="entry name" value="HTH_MYB"/>
    <property type="match status" value="4"/>
</dbReference>
<keyword evidence="2" id="KW-0238">DNA-binding</keyword>
<dbReference type="PANTHER" id="PTHR46621">
    <property type="entry name" value="SNRNA-ACTIVATING PROTEIN COMPLEX SUBUNIT 4"/>
    <property type="match status" value="1"/>
</dbReference>
<feature type="domain" description="Myb-like" evidence="6">
    <location>
        <begin position="530"/>
        <end position="581"/>
    </location>
</feature>
<feature type="domain" description="HTH myb-type" evidence="7">
    <location>
        <begin position="477"/>
        <end position="532"/>
    </location>
</feature>
<feature type="region of interest" description="Disordered" evidence="5">
    <location>
        <begin position="1171"/>
        <end position="1256"/>
    </location>
</feature>
<feature type="domain" description="Myb-like" evidence="6">
    <location>
        <begin position="424"/>
        <end position="476"/>
    </location>
</feature>
<evidence type="ECO:0000313" key="8">
    <source>
        <dbReference type="EMBL" id="KAL3684867.1"/>
    </source>
</evidence>
<evidence type="ECO:0000256" key="1">
    <source>
        <dbReference type="ARBA" id="ARBA00023015"/>
    </source>
</evidence>
<dbReference type="PROSITE" id="PS50090">
    <property type="entry name" value="MYB_LIKE"/>
    <property type="match status" value="5"/>
</dbReference>
<dbReference type="GO" id="GO:0003677">
    <property type="term" value="F:DNA binding"/>
    <property type="evidence" value="ECO:0007669"/>
    <property type="project" value="UniProtKB-KW"/>
</dbReference>
<dbReference type="InterPro" id="IPR001005">
    <property type="entry name" value="SANT/Myb"/>
</dbReference>
<evidence type="ECO:0000256" key="3">
    <source>
        <dbReference type="ARBA" id="ARBA00023163"/>
    </source>
</evidence>
<feature type="compositionally biased region" description="Basic residues" evidence="5">
    <location>
        <begin position="1172"/>
        <end position="1186"/>
    </location>
</feature>
<feature type="region of interest" description="Disordered" evidence="5">
    <location>
        <begin position="118"/>
        <end position="165"/>
    </location>
</feature>
<comment type="caution">
    <text evidence="8">The sequence shown here is derived from an EMBL/GenBank/DDBJ whole genome shotgun (WGS) entry which is preliminary data.</text>
</comment>
<dbReference type="SMART" id="SM00717">
    <property type="entry name" value="SANT"/>
    <property type="match status" value="5"/>
</dbReference>
<dbReference type="Proteomes" id="UP001633002">
    <property type="component" value="Unassembled WGS sequence"/>
</dbReference>
<name>A0ABD3H2Q7_9MARC</name>
<feature type="region of interest" description="Disordered" evidence="5">
    <location>
        <begin position="1104"/>
        <end position="1137"/>
    </location>
</feature>
<dbReference type="FunFam" id="1.10.10.60:FF:000016">
    <property type="entry name" value="Transcriptional activator Myb isoform A"/>
    <property type="match status" value="1"/>
</dbReference>
<feature type="domain" description="Myb-like" evidence="6">
    <location>
        <begin position="582"/>
        <end position="633"/>
    </location>
</feature>
<keyword evidence="1" id="KW-0805">Transcription regulation</keyword>
<dbReference type="Gene3D" id="1.10.10.60">
    <property type="entry name" value="Homeodomain-like"/>
    <property type="match status" value="5"/>
</dbReference>
<keyword evidence="4" id="KW-0539">Nucleus</keyword>
<accession>A0ABD3H2Q7</accession>